<proteinExistence type="predicted"/>
<dbReference type="EMBL" id="JABFAD010000008">
    <property type="protein sequence ID" value="MBA0804841.1"/>
    <property type="molecule type" value="Genomic_DNA"/>
</dbReference>
<evidence type="ECO:0000313" key="2">
    <source>
        <dbReference type="EMBL" id="MBA0804841.1"/>
    </source>
</evidence>
<dbReference type="PROSITE" id="PS50842">
    <property type="entry name" value="EXPANSIN_EG45"/>
    <property type="match status" value="1"/>
</dbReference>
<dbReference type="InterPro" id="IPR036908">
    <property type="entry name" value="RlpA-like_sf"/>
</dbReference>
<dbReference type="InterPro" id="IPR007112">
    <property type="entry name" value="Expansin/allergen_DPBB_dom"/>
</dbReference>
<dbReference type="Pfam" id="PF03330">
    <property type="entry name" value="DPBB_1"/>
    <property type="match status" value="1"/>
</dbReference>
<dbReference type="SUPFAM" id="SSF50685">
    <property type="entry name" value="Barwin-like endoglucanases"/>
    <property type="match status" value="1"/>
</dbReference>
<dbReference type="Gene3D" id="2.40.40.10">
    <property type="entry name" value="RlpA-like domain"/>
    <property type="match status" value="1"/>
</dbReference>
<dbReference type="OrthoDB" id="623670at2759"/>
<accession>A0A7J9H4P7</accession>
<organism evidence="2 3">
    <name type="scientific">Gossypium harknessii</name>
    <dbReference type="NCBI Taxonomy" id="34285"/>
    <lineage>
        <taxon>Eukaryota</taxon>
        <taxon>Viridiplantae</taxon>
        <taxon>Streptophyta</taxon>
        <taxon>Embryophyta</taxon>
        <taxon>Tracheophyta</taxon>
        <taxon>Spermatophyta</taxon>
        <taxon>Magnoliopsida</taxon>
        <taxon>eudicotyledons</taxon>
        <taxon>Gunneridae</taxon>
        <taxon>Pentapetalae</taxon>
        <taxon>rosids</taxon>
        <taxon>malvids</taxon>
        <taxon>Malvales</taxon>
        <taxon>Malvaceae</taxon>
        <taxon>Malvoideae</taxon>
        <taxon>Gossypium</taxon>
    </lineage>
</organism>
<dbReference type="InterPro" id="IPR009009">
    <property type="entry name" value="RlpA-like_DPBB"/>
</dbReference>
<dbReference type="InterPro" id="IPR044206">
    <property type="entry name" value="EGC1/2"/>
</dbReference>
<dbReference type="CDD" id="cd22269">
    <property type="entry name" value="DPBB_EG45-like"/>
    <property type="match status" value="1"/>
</dbReference>
<dbReference type="PANTHER" id="PTHR47295">
    <property type="entry name" value="EG45-LIKE DOMAIN CONTAINING PROTEIN 1-RELATED"/>
    <property type="match status" value="1"/>
</dbReference>
<comment type="caution">
    <text evidence="2">The sequence shown here is derived from an EMBL/GenBank/DDBJ whole genome shotgun (WGS) entry which is preliminary data.</text>
</comment>
<reference evidence="2 3" key="1">
    <citation type="journal article" date="2019" name="Genome Biol. Evol.">
        <title>Insights into the evolution of the New World diploid cottons (Gossypium, subgenus Houzingenia) based on genome sequencing.</title>
        <authorList>
            <person name="Grover C.E."/>
            <person name="Arick M.A. 2nd"/>
            <person name="Thrash A."/>
            <person name="Conover J.L."/>
            <person name="Sanders W.S."/>
            <person name="Peterson D.G."/>
            <person name="Frelichowski J.E."/>
            <person name="Scheffler J.A."/>
            <person name="Scheffler B.E."/>
            <person name="Wendel J.F."/>
        </authorList>
    </citation>
    <scope>NUCLEOTIDE SEQUENCE [LARGE SCALE GENOMIC DNA]</scope>
    <source>
        <strain evidence="2">0</strain>
        <tissue evidence="2">Leaf</tissue>
    </source>
</reference>
<evidence type="ECO:0000259" key="1">
    <source>
        <dbReference type="PROSITE" id="PS50842"/>
    </source>
</evidence>
<feature type="domain" description="Expansin-like EG45" evidence="1">
    <location>
        <begin position="1"/>
        <end position="98"/>
    </location>
</feature>
<dbReference type="GO" id="GO:0009627">
    <property type="term" value="P:systemic acquired resistance"/>
    <property type="evidence" value="ECO:0007669"/>
    <property type="project" value="InterPro"/>
</dbReference>
<dbReference type="PANTHER" id="PTHR47295:SF2">
    <property type="entry name" value="EG45-LIKE DOMAIN CONTAINING PROTEIN 1-RELATED"/>
    <property type="match status" value="1"/>
</dbReference>
<evidence type="ECO:0000313" key="3">
    <source>
        <dbReference type="Proteomes" id="UP000593560"/>
    </source>
</evidence>
<dbReference type="GO" id="GO:0048046">
    <property type="term" value="C:apoplast"/>
    <property type="evidence" value="ECO:0007669"/>
    <property type="project" value="InterPro"/>
</dbReference>
<protein>
    <recommendedName>
        <fullName evidence="1">Expansin-like EG45 domain-containing protein</fullName>
    </recommendedName>
</protein>
<name>A0A7J9H4P7_9ROSI</name>
<dbReference type="Proteomes" id="UP000593560">
    <property type="component" value="Unassembled WGS sequence"/>
</dbReference>
<gene>
    <name evidence="2" type="ORF">Gohar_004403</name>
</gene>
<dbReference type="AlphaFoldDB" id="A0A7J9H4P7"/>
<keyword evidence="3" id="KW-1185">Reference proteome</keyword>
<sequence length="140" mass="15235">MIAAAGDALWKNGAVCGKKFTVKCTGPRNGVPHPCTGKSVTVKVVDQCPGCPSTMDLSREAFEIIAKPVADSREMIALNGRNPINRRSKLTAMLLGRVNQDGQPLRLLLRTTQGRLWMAVRTNSTRAVEAMVVRMETKLS</sequence>